<keyword evidence="4" id="KW-1185">Reference proteome</keyword>
<dbReference type="GO" id="GO:0016757">
    <property type="term" value="F:glycosyltransferase activity"/>
    <property type="evidence" value="ECO:0007669"/>
    <property type="project" value="UniProtKB-KW"/>
</dbReference>
<accession>A0ABV5K788</accession>
<dbReference type="Proteomes" id="UP001589750">
    <property type="component" value="Unassembled WGS sequence"/>
</dbReference>
<keyword evidence="3" id="KW-0328">Glycosyltransferase</keyword>
<feature type="domain" description="Spore protein YkvP/CgeB glycosyl transferase-like" evidence="2">
    <location>
        <begin position="224"/>
        <end position="367"/>
    </location>
</feature>
<gene>
    <name evidence="3" type="ORF">ACFFRI_06025</name>
</gene>
<evidence type="ECO:0000259" key="2">
    <source>
        <dbReference type="Pfam" id="PF13524"/>
    </source>
</evidence>
<dbReference type="EMBL" id="JBHMDG010000007">
    <property type="protein sequence ID" value="MFB9312597.1"/>
    <property type="molecule type" value="Genomic_DNA"/>
</dbReference>
<reference evidence="3 4" key="1">
    <citation type="submission" date="2024-09" db="EMBL/GenBank/DDBJ databases">
        <authorList>
            <person name="Sun Q."/>
            <person name="Mori K."/>
        </authorList>
    </citation>
    <scope>NUCLEOTIDE SEQUENCE [LARGE SCALE GENOMIC DNA]</scope>
    <source>
        <strain evidence="3 4">JCM 9626</strain>
    </source>
</reference>
<dbReference type="Gene3D" id="3.90.550.10">
    <property type="entry name" value="Spore Coat Polysaccharide Biosynthesis Protein SpsA, Chain A"/>
    <property type="match status" value="1"/>
</dbReference>
<dbReference type="InterPro" id="IPR055259">
    <property type="entry name" value="YkvP/CgeB_Glyco_trans-like"/>
</dbReference>
<keyword evidence="3" id="KW-0808">Transferase</keyword>
<dbReference type="CDD" id="cd00761">
    <property type="entry name" value="Glyco_tranf_GTA_type"/>
    <property type="match status" value="1"/>
</dbReference>
<evidence type="ECO:0000313" key="4">
    <source>
        <dbReference type="Proteomes" id="UP001589750"/>
    </source>
</evidence>
<proteinExistence type="predicted"/>
<dbReference type="InterPro" id="IPR029044">
    <property type="entry name" value="Nucleotide-diphossugar_trans"/>
</dbReference>
<comment type="caution">
    <text evidence="3">The sequence shown here is derived from an EMBL/GenBank/DDBJ whole genome shotgun (WGS) entry which is preliminary data.</text>
</comment>
<dbReference type="Pfam" id="PF00535">
    <property type="entry name" value="Glycos_transf_2"/>
    <property type="match status" value="1"/>
</dbReference>
<evidence type="ECO:0000259" key="1">
    <source>
        <dbReference type="Pfam" id="PF00535"/>
    </source>
</evidence>
<sequence length="607" mass="68375">MSRAQDALKRRARKGAKRAVVTLRRARTRTRVLGGRRDVPKLDAVTLPRHAPARDVHAAVVLDEFSVLALGYEWRQTPVRPDSWRAALEADRPDVLFVESAWNGNDGTWRLHLTGSPSEELQALVAWCREQQVPTVFWNKEDPPNYDLFLETARLFDQVFTVDADRIPHYKSDLGHDRVDLLQFAAQPQIHNPVRRGKGRVYPVAFAGTWFADKHPDRRRQLTYLLSPARDFGLHIWSRMMSEDKRYQFPREFSPYVVGSLPYPKMLAGYTAYQVFLNVNSVTTSKTMCSRRLFELSAAQTAIISTPSPAIAPVFGADVEVVHDSDETRAALEVLLGHDDLRERRALHAHRTVFDDHLYEHRVAAVLRAVDVPHEADLGKSVSLLIPTRRPEQLDHVLRFVAAQSWTNRQLVLVPHGFDVPDDLAERAAEIGVPDLVVRPADRSLTLGACLNVALDAADGDLVAKLDDDNLYLPHYLTDLVRAHAYAQADVVGKWAHFVHLEQSGAVLLRFAEHEHRHTDLVQGGTILTSRERAREVGFPDLPRAVDTNFLRSIHAGGGTVYAADRFNFVSVRRAAGGHTWSISDNEILRRSSRLLFHGDPARHAEA</sequence>
<dbReference type="SUPFAM" id="SSF53448">
    <property type="entry name" value="Nucleotide-diphospho-sugar transferases"/>
    <property type="match status" value="1"/>
</dbReference>
<evidence type="ECO:0000313" key="3">
    <source>
        <dbReference type="EMBL" id="MFB9312597.1"/>
    </source>
</evidence>
<organism evidence="3 4">
    <name type="scientific">Nocardioides plantarum</name>
    <dbReference type="NCBI Taxonomy" id="29299"/>
    <lineage>
        <taxon>Bacteria</taxon>
        <taxon>Bacillati</taxon>
        <taxon>Actinomycetota</taxon>
        <taxon>Actinomycetes</taxon>
        <taxon>Propionibacteriales</taxon>
        <taxon>Nocardioidaceae</taxon>
        <taxon>Nocardioides</taxon>
    </lineage>
</organism>
<dbReference type="RefSeq" id="WP_140007621.1">
    <property type="nucleotide sequence ID" value="NZ_JBHMDG010000007.1"/>
</dbReference>
<name>A0ABV5K788_9ACTN</name>
<dbReference type="Pfam" id="PF13524">
    <property type="entry name" value="Glyco_trans_1_2"/>
    <property type="match status" value="1"/>
</dbReference>
<feature type="domain" description="Glycosyltransferase 2-like" evidence="1">
    <location>
        <begin position="387"/>
        <end position="492"/>
    </location>
</feature>
<protein>
    <submittedName>
        <fullName evidence="3">Glycosyltransferase</fullName>
        <ecNumber evidence="3">2.4.-.-</ecNumber>
    </submittedName>
</protein>
<dbReference type="EC" id="2.4.-.-" evidence="3"/>
<dbReference type="InterPro" id="IPR001173">
    <property type="entry name" value="Glyco_trans_2-like"/>
</dbReference>